<dbReference type="AlphaFoldDB" id="W6K252"/>
<dbReference type="PANTHER" id="PTHR30511:SF0">
    <property type="entry name" value="ALANINE RACEMASE, CATABOLIC-RELATED"/>
    <property type="match status" value="1"/>
</dbReference>
<comment type="caution">
    <text evidence="8">The sequence shown here is derived from an EMBL/GenBank/DDBJ whole genome shotgun (WGS) entry which is preliminary data.</text>
</comment>
<keyword evidence="9" id="KW-1185">Reference proteome</keyword>
<evidence type="ECO:0000313" key="9">
    <source>
        <dbReference type="Proteomes" id="UP000035763"/>
    </source>
</evidence>
<evidence type="ECO:0000313" key="8">
    <source>
        <dbReference type="EMBL" id="CCH75125.1"/>
    </source>
</evidence>
<dbReference type="Gene3D" id="3.20.20.10">
    <property type="entry name" value="Alanine racemase"/>
    <property type="match status" value="1"/>
</dbReference>
<sequence length="301" mass="32063">MLTWLYVPGAEVEAALRADIDVTISADWQLRQVLDAARSIGSPARVHLKVDTGLARNGAFGAAWSDLVRGAAAAAAEQAIEVVGVWSHFAYADAPDHPTVRQQQERFVEAVAELEREGVHPQLRHLANSAATLTNPSAHYDLVRPGLAVYGLSPTPDLASSADYGLREAMRLVARLSLVKDIPQGQGVSYGHSYLTDRDTRLGLVPLGYSDGIPRNASNAGPALLDGRRLTIAGRVCMDQFLLDLGPDATAEPGDEVVLFGAGALGEPTAEDWAAATGTISYEIITRVGARVPRYYVEGQG</sequence>
<dbReference type="InterPro" id="IPR009006">
    <property type="entry name" value="Ala_racemase/Decarboxylase_C"/>
</dbReference>
<dbReference type="GO" id="GO:0009252">
    <property type="term" value="P:peptidoglycan biosynthetic process"/>
    <property type="evidence" value="ECO:0007669"/>
    <property type="project" value="TreeGrafter"/>
</dbReference>
<dbReference type="EC" id="5.1.1.1" evidence="3"/>
<dbReference type="GO" id="GO:0030632">
    <property type="term" value="P:D-alanine biosynthetic process"/>
    <property type="evidence" value="ECO:0007669"/>
    <property type="project" value="TreeGrafter"/>
</dbReference>
<dbReference type="PANTHER" id="PTHR30511">
    <property type="entry name" value="ALANINE RACEMASE"/>
    <property type="match status" value="1"/>
</dbReference>
<protein>
    <recommendedName>
        <fullName evidence="3">alanine racemase</fullName>
        <ecNumber evidence="3">5.1.1.1</ecNumber>
    </recommendedName>
</protein>
<comment type="cofactor">
    <cofactor evidence="2">
        <name>pyridoxal 5'-phosphate</name>
        <dbReference type="ChEBI" id="CHEBI:597326"/>
    </cofactor>
</comment>
<comment type="catalytic activity">
    <reaction evidence="1">
        <text>L-alanine = D-alanine</text>
        <dbReference type="Rhea" id="RHEA:20249"/>
        <dbReference type="ChEBI" id="CHEBI:57416"/>
        <dbReference type="ChEBI" id="CHEBI:57972"/>
        <dbReference type="EC" id="5.1.1.1"/>
    </reaction>
</comment>
<dbReference type="CDD" id="cd00430">
    <property type="entry name" value="PLPDE_III_AR"/>
    <property type="match status" value="1"/>
</dbReference>
<dbReference type="EMBL" id="CAJA01000466">
    <property type="protein sequence ID" value="CCH75125.1"/>
    <property type="molecule type" value="Genomic_DNA"/>
</dbReference>
<dbReference type="PRINTS" id="PR00992">
    <property type="entry name" value="ALARACEMASE"/>
</dbReference>
<dbReference type="SUPFAM" id="SSF51419">
    <property type="entry name" value="PLP-binding barrel"/>
    <property type="match status" value="1"/>
</dbReference>
<evidence type="ECO:0000256" key="1">
    <source>
        <dbReference type="ARBA" id="ARBA00000316"/>
    </source>
</evidence>
<reference evidence="8 9" key="1">
    <citation type="journal article" date="2013" name="ISME J.">
        <title>A metabolic model for members of the genus Tetrasphaera involved in enhanced biological phosphorus removal.</title>
        <authorList>
            <person name="Kristiansen R."/>
            <person name="Nguyen H.T.T."/>
            <person name="Saunders A.M."/>
            <person name="Nielsen J.L."/>
            <person name="Wimmer R."/>
            <person name="Le V.Q."/>
            <person name="McIlroy S.J."/>
            <person name="Petrovski S."/>
            <person name="Seviour R.J."/>
            <person name="Calteau A."/>
            <person name="Nielsen K.L."/>
            <person name="Nielsen P.H."/>
        </authorList>
    </citation>
    <scope>NUCLEOTIDE SEQUENCE [LARGE SCALE GENOMIC DNA]</scope>
    <source>
        <strain evidence="8 9">Ben110</strain>
    </source>
</reference>
<dbReference type="STRING" id="1193182.BN11_5180001"/>
<feature type="binding site" evidence="6">
    <location>
        <position position="238"/>
    </location>
    <ligand>
        <name>substrate</name>
    </ligand>
</feature>
<gene>
    <name evidence="8" type="ORF">BN11_5180001</name>
</gene>
<evidence type="ECO:0000256" key="5">
    <source>
        <dbReference type="ARBA" id="ARBA00023235"/>
    </source>
</evidence>
<dbReference type="Proteomes" id="UP000035763">
    <property type="component" value="Unassembled WGS sequence"/>
</dbReference>
<dbReference type="InterPro" id="IPR000821">
    <property type="entry name" value="Ala_racemase"/>
</dbReference>
<evidence type="ECO:0000259" key="7">
    <source>
        <dbReference type="SMART" id="SM01005"/>
    </source>
</evidence>
<dbReference type="SMART" id="SM01005">
    <property type="entry name" value="Ala_racemase_C"/>
    <property type="match status" value="1"/>
</dbReference>
<feature type="domain" description="Alanine racemase C-terminal" evidence="7">
    <location>
        <begin position="169"/>
        <end position="297"/>
    </location>
</feature>
<accession>W6K252</accession>
<evidence type="ECO:0000256" key="6">
    <source>
        <dbReference type="PIRSR" id="PIRSR600821-52"/>
    </source>
</evidence>
<dbReference type="SUPFAM" id="SSF50621">
    <property type="entry name" value="Alanine racemase C-terminal domain-like"/>
    <property type="match status" value="1"/>
</dbReference>
<proteinExistence type="predicted"/>
<dbReference type="InterPro" id="IPR011079">
    <property type="entry name" value="Ala_racemase_C"/>
</dbReference>
<keyword evidence="5 8" id="KW-0413">Isomerase</keyword>
<dbReference type="GO" id="GO:0008784">
    <property type="term" value="F:alanine racemase activity"/>
    <property type="evidence" value="ECO:0007669"/>
    <property type="project" value="UniProtKB-EC"/>
</dbReference>
<feature type="binding site" evidence="6">
    <location>
        <position position="56"/>
    </location>
    <ligand>
        <name>substrate</name>
    </ligand>
</feature>
<organism evidence="8 9">
    <name type="scientific">Nostocoides australiense Ben110</name>
    <dbReference type="NCBI Taxonomy" id="1193182"/>
    <lineage>
        <taxon>Bacteria</taxon>
        <taxon>Bacillati</taxon>
        <taxon>Actinomycetota</taxon>
        <taxon>Actinomycetes</taxon>
        <taxon>Micrococcales</taxon>
        <taxon>Intrasporangiaceae</taxon>
        <taxon>Nostocoides</taxon>
    </lineage>
</organism>
<keyword evidence="4" id="KW-0663">Pyridoxal phosphate</keyword>
<dbReference type="InterPro" id="IPR029066">
    <property type="entry name" value="PLP-binding_barrel"/>
</dbReference>
<dbReference type="InterPro" id="IPR001608">
    <property type="entry name" value="Ala_racemase_N"/>
</dbReference>
<dbReference type="NCBIfam" id="TIGR00492">
    <property type="entry name" value="alr"/>
    <property type="match status" value="1"/>
</dbReference>
<dbReference type="GO" id="GO:0005829">
    <property type="term" value="C:cytosol"/>
    <property type="evidence" value="ECO:0007669"/>
    <property type="project" value="TreeGrafter"/>
</dbReference>
<evidence type="ECO:0000256" key="3">
    <source>
        <dbReference type="ARBA" id="ARBA00013089"/>
    </source>
</evidence>
<dbReference type="GO" id="GO:0030170">
    <property type="term" value="F:pyridoxal phosphate binding"/>
    <property type="evidence" value="ECO:0007669"/>
    <property type="project" value="TreeGrafter"/>
</dbReference>
<dbReference type="Pfam" id="PF00842">
    <property type="entry name" value="Ala_racemase_C"/>
    <property type="match status" value="1"/>
</dbReference>
<dbReference type="Pfam" id="PF01168">
    <property type="entry name" value="Ala_racemase_N"/>
    <property type="match status" value="1"/>
</dbReference>
<evidence type="ECO:0000256" key="4">
    <source>
        <dbReference type="ARBA" id="ARBA00022898"/>
    </source>
</evidence>
<name>W6K252_9MICO</name>
<evidence type="ECO:0000256" key="2">
    <source>
        <dbReference type="ARBA" id="ARBA00001933"/>
    </source>
</evidence>
<dbReference type="FunFam" id="2.40.37.10:FF:000015">
    <property type="entry name" value="Alanine racemase"/>
    <property type="match status" value="1"/>
</dbReference>
<dbReference type="Gene3D" id="2.40.37.10">
    <property type="entry name" value="Lyase, Ornithine Decarboxylase, Chain A, domain 1"/>
    <property type="match status" value="1"/>
</dbReference>